<comment type="caution">
    <text evidence="1">The sequence shown here is derived from an EMBL/GenBank/DDBJ whole genome shotgun (WGS) entry which is preliminary data.</text>
</comment>
<dbReference type="EMBL" id="CATQJL010000223">
    <property type="protein sequence ID" value="CAJ0599918.1"/>
    <property type="molecule type" value="Genomic_DNA"/>
</dbReference>
<sequence length="55" mass="5891">MVQAVLKGKVSTNSFDFGHFSASADYVPSSSCDDVADSVNSCSDMSVSDIRYFIC</sequence>
<reference evidence="1" key="1">
    <citation type="submission" date="2023-07" db="EMBL/GenBank/DDBJ databases">
        <authorList>
            <consortium name="CYATHOMIX"/>
        </authorList>
    </citation>
    <scope>NUCLEOTIDE SEQUENCE</scope>
    <source>
        <strain evidence="1">N/A</strain>
    </source>
</reference>
<name>A0AA36GXL9_CYLNA</name>
<protein>
    <submittedName>
        <fullName evidence="1">Uncharacterized protein</fullName>
    </submittedName>
</protein>
<evidence type="ECO:0000313" key="1">
    <source>
        <dbReference type="EMBL" id="CAJ0599918.1"/>
    </source>
</evidence>
<evidence type="ECO:0000313" key="2">
    <source>
        <dbReference type="Proteomes" id="UP001176961"/>
    </source>
</evidence>
<keyword evidence="2" id="KW-1185">Reference proteome</keyword>
<dbReference type="Proteomes" id="UP001176961">
    <property type="component" value="Unassembled WGS sequence"/>
</dbReference>
<organism evidence="1 2">
    <name type="scientific">Cylicocyclus nassatus</name>
    <name type="common">Nematode worm</name>
    <dbReference type="NCBI Taxonomy" id="53992"/>
    <lineage>
        <taxon>Eukaryota</taxon>
        <taxon>Metazoa</taxon>
        <taxon>Ecdysozoa</taxon>
        <taxon>Nematoda</taxon>
        <taxon>Chromadorea</taxon>
        <taxon>Rhabditida</taxon>
        <taxon>Rhabditina</taxon>
        <taxon>Rhabditomorpha</taxon>
        <taxon>Strongyloidea</taxon>
        <taxon>Strongylidae</taxon>
        <taxon>Cylicocyclus</taxon>
    </lineage>
</organism>
<dbReference type="AlphaFoldDB" id="A0AA36GXL9"/>
<gene>
    <name evidence="1" type="ORF">CYNAS_LOCUS11901</name>
</gene>
<accession>A0AA36GXL9</accession>
<proteinExistence type="predicted"/>